<accession>A0A095CB14</accession>
<name>A0A095CB14_SCHHA</name>
<organism evidence="1">
    <name type="scientific">Schistosoma haematobium</name>
    <name type="common">Blood fluke</name>
    <dbReference type="NCBI Taxonomy" id="6185"/>
    <lineage>
        <taxon>Eukaryota</taxon>
        <taxon>Metazoa</taxon>
        <taxon>Spiralia</taxon>
        <taxon>Lophotrochozoa</taxon>
        <taxon>Platyhelminthes</taxon>
        <taxon>Trematoda</taxon>
        <taxon>Digenea</taxon>
        <taxon>Strigeidida</taxon>
        <taxon>Schistosomatoidea</taxon>
        <taxon>Schistosomatidae</taxon>
        <taxon>Schistosoma</taxon>
    </lineage>
</organism>
<dbReference type="InterPro" id="IPR038834">
    <property type="entry name" value="CCDC175"/>
</dbReference>
<dbReference type="STRING" id="6185.A0A095CB14"/>
<protein>
    <submittedName>
        <fullName evidence="1">Uncharacterized protein</fullName>
    </submittedName>
</protein>
<evidence type="ECO:0000313" key="1">
    <source>
        <dbReference type="EMBL" id="KGB39633.1"/>
    </source>
</evidence>
<dbReference type="PANTHER" id="PTHR35347:SF1">
    <property type="entry name" value="COILED-COIL DOMAIN-CONTAINING PROTEIN 175"/>
    <property type="match status" value="1"/>
</dbReference>
<proteinExistence type="predicted"/>
<reference evidence="1" key="1">
    <citation type="journal article" date="2012" name="Nat. Genet.">
        <title>Whole-genome sequence of Schistosoma haematobium.</title>
        <authorList>
            <person name="Young N.D."/>
            <person name="Jex A.R."/>
            <person name="Li B."/>
            <person name="Liu S."/>
            <person name="Yang L."/>
            <person name="Xiong Z."/>
            <person name="Li Y."/>
            <person name="Cantacessi C."/>
            <person name="Hall R.S."/>
            <person name="Xu X."/>
            <person name="Chen F."/>
            <person name="Wu X."/>
            <person name="Zerlotini A."/>
            <person name="Oliveira G."/>
            <person name="Hofmann A."/>
            <person name="Zhang G."/>
            <person name="Fang X."/>
            <person name="Kang Y."/>
            <person name="Campbell B.E."/>
            <person name="Loukas A."/>
            <person name="Ranganathan S."/>
            <person name="Rollinson D."/>
            <person name="Rinaldi G."/>
            <person name="Brindley P.J."/>
            <person name="Yang H."/>
            <person name="Wang J."/>
            <person name="Wang J."/>
            <person name="Gasser R.B."/>
        </authorList>
    </citation>
    <scope>NUCLEOTIDE SEQUENCE [LARGE SCALE GENOMIC DNA]</scope>
</reference>
<dbReference type="EMBL" id="KL251248">
    <property type="protein sequence ID" value="KGB39633.1"/>
    <property type="molecule type" value="Genomic_DNA"/>
</dbReference>
<dbReference type="AlphaFoldDB" id="A0A095CB14"/>
<sequence length="500" mass="59663">MLDDLNTEITEERRNAVRKVIKLEEETVNIVFLILFDHIYYLLVLKPHKEVSEVLRCKRFEEFSLSNSVDELYNNIHECKIRKSSLLNTIQKKEIEIKAAEEKRFSAHKRFFGIEESQKTSITNIEAYEKKKEILKADEQRYESEKEKLQKVFKTKETEVIKFEKEYMVKAEKAAELQKQINEMLEKIENLNLSNKSVIDNLKQQAEIINDQLANARKERVQLQRKQRKIHKQIGSFNDEQNLFVRKYQRRINETKNKINLLLKQKTQLEKEIEMNKQKREEIQTTMKVEKEHHDHERIHTTEKIVSLNKLLDEFVEKCQQMDKNVQDELPILKGLNNKVEKIEKIETETKSLQVEMNQNIRSLENEINRLNDENKKLDFDLKLSKKQTNAFQMDYMNKFINEIDLLNMNEKNIYTYGCRLNTVGIENARINAGITKQEQTIQHICSDWEKILRFKSILRNQYQSIKGSIDLRFAMCIDSMNHKMLSTSNENFPYILFIC</sequence>
<gene>
    <name evidence="1" type="ORF">MS3_08079</name>
</gene>
<dbReference type="PANTHER" id="PTHR35347">
    <property type="entry name" value="COILED-COIL DOMAIN-CONTAINING PROTEIN 175"/>
    <property type="match status" value="1"/>
</dbReference>